<dbReference type="Proteomes" id="UP000198806">
    <property type="component" value="Unassembled WGS sequence"/>
</dbReference>
<evidence type="ECO:0000256" key="1">
    <source>
        <dbReference type="ARBA" id="ARBA00011040"/>
    </source>
</evidence>
<dbReference type="GO" id="GO:0015446">
    <property type="term" value="F:ATPase-coupled arsenite transmembrane transporter activity"/>
    <property type="evidence" value="ECO:0007669"/>
    <property type="project" value="InterPro"/>
</dbReference>
<dbReference type="InterPro" id="IPR027541">
    <property type="entry name" value="Ars_ATPase"/>
</dbReference>
<dbReference type="RefSeq" id="WP_170848050.1">
    <property type="nucleotide sequence ID" value="NZ_CANTGT010000100.1"/>
</dbReference>
<dbReference type="SMART" id="SM00226">
    <property type="entry name" value="LMWPc"/>
    <property type="match status" value="1"/>
</dbReference>
<dbReference type="InterPro" id="IPR027417">
    <property type="entry name" value="P-loop_NTPase"/>
</dbReference>
<keyword evidence="3" id="KW-0547">Nucleotide-binding</keyword>
<dbReference type="SUPFAM" id="SSF52788">
    <property type="entry name" value="Phosphotyrosine protein phosphatases I"/>
    <property type="match status" value="1"/>
</dbReference>
<dbReference type="SUPFAM" id="SSF52540">
    <property type="entry name" value="P-loop containing nucleoside triphosphate hydrolases"/>
    <property type="match status" value="2"/>
</dbReference>
<dbReference type="GO" id="GO:0005524">
    <property type="term" value="F:ATP binding"/>
    <property type="evidence" value="ECO:0007669"/>
    <property type="project" value="UniProtKB-KW"/>
</dbReference>
<dbReference type="Gene3D" id="3.40.50.2300">
    <property type="match status" value="1"/>
</dbReference>
<sequence length="717" mass="80168">MNLTELQVFEPQNTKLTKYLFYTGKGGVGKTSTACATAVTLADGGKKVFLISTDPASNLQDVFDTELDNKGVTIDGVPGLKVANLDPLQAAAEYRESVIAPYRGLMPESVLNNMEEQLSGSCTVEIAAFNEFSKFITDEDIQKEYDYIIFDTAPTGHTLRMLQLPSAWSNFISENTHGASCLGQLSGLEEKKDMYKKAVETLADSSQTTLVLVTRPEETPLKEVDRASKELAEIGVHNQLLVINGILTHYDDKISESLFQKQQKALMEIPRDLKDIRAYAIPLRAYNVTGLDNIRAFLTKDYYKKDEETIKVQSIPELKDVIEDIYKSGKKVIFTMGKGGVGKTTIAAAIALGLSAKGKKVHLTTTDPAAHLKFVIQETAGITMSHIDEQAELKKYQEEVLTKAKETMSEEDLAYVEEDLRSPCTQEIAVFRAFAEVVEKAHDDQIVVIDTAPTGHTLLLLDSTQSYNQEIKRSNGDIPESVKKLLPRLRDEKETEVIIVTLAEATPVYEAMRLEEDLKRGDIKAKWWIINSSFYESGSVNSMLSAKAANEIRWINKVYEHAKGFFAVIGWREEEIKGEALLNLLKRKPKVAFVCVHNSCRSQIAEALGKHLASDVFKSYSAGTQLKDHINPDAVRLMKEIYNIDMERTQYNKLIEDIPNPDAVITMGCNVNCPVLSCTIREDWGLDDPTGKSDEEFIKVIQMIEKKIDQLKIRLQN</sequence>
<gene>
    <name evidence="3" type="ORF">SAMN04489757_13620</name>
</gene>
<dbReference type="Gene3D" id="3.40.50.300">
    <property type="entry name" value="P-loop containing nucleotide triphosphate hydrolases"/>
    <property type="match status" value="2"/>
</dbReference>
<proteinExistence type="inferred from homology"/>
<evidence type="ECO:0000259" key="2">
    <source>
        <dbReference type="SMART" id="SM00226"/>
    </source>
</evidence>
<dbReference type="GO" id="GO:0016887">
    <property type="term" value="F:ATP hydrolysis activity"/>
    <property type="evidence" value="ECO:0007669"/>
    <property type="project" value="InterPro"/>
</dbReference>
<dbReference type="CDD" id="cd16345">
    <property type="entry name" value="LMWP_ArsC"/>
    <property type="match status" value="1"/>
</dbReference>
<dbReference type="InterPro" id="IPR016300">
    <property type="entry name" value="ATPase_ArsA/GET3"/>
</dbReference>
<dbReference type="NCBIfam" id="TIGR00345">
    <property type="entry name" value="GET3_arsA_TRC40"/>
    <property type="match status" value="1"/>
</dbReference>
<dbReference type="EMBL" id="FOWD01000036">
    <property type="protein sequence ID" value="SFO52811.1"/>
    <property type="molecule type" value="Genomic_DNA"/>
</dbReference>
<dbReference type="PANTHER" id="PTHR10803:SF3">
    <property type="entry name" value="ATPASE GET3"/>
    <property type="match status" value="1"/>
</dbReference>
<dbReference type="NCBIfam" id="TIGR04291">
    <property type="entry name" value="arsen_driv_ArsA"/>
    <property type="match status" value="1"/>
</dbReference>
<evidence type="ECO:0000313" key="3">
    <source>
        <dbReference type="EMBL" id="SFO52811.1"/>
    </source>
</evidence>
<dbReference type="AlphaFoldDB" id="A0A1I5HYD4"/>
<organism evidence="3 4">
    <name type="scientific">Anaerocolumna aminovalerica</name>
    <dbReference type="NCBI Taxonomy" id="1527"/>
    <lineage>
        <taxon>Bacteria</taxon>
        <taxon>Bacillati</taxon>
        <taxon>Bacillota</taxon>
        <taxon>Clostridia</taxon>
        <taxon>Lachnospirales</taxon>
        <taxon>Lachnospiraceae</taxon>
        <taxon>Anaerocolumna</taxon>
    </lineage>
</organism>
<keyword evidence="4" id="KW-1185">Reference proteome</keyword>
<dbReference type="InterPro" id="IPR023485">
    <property type="entry name" value="Ptyr_pPase"/>
</dbReference>
<comment type="similarity">
    <text evidence="1">Belongs to the arsA ATPase family.</text>
</comment>
<feature type="domain" description="Phosphotyrosine protein phosphatase I" evidence="2">
    <location>
        <begin position="589"/>
        <end position="714"/>
    </location>
</feature>
<dbReference type="InterPro" id="IPR036196">
    <property type="entry name" value="Ptyr_pPase_sf"/>
</dbReference>
<dbReference type="InterPro" id="IPR025723">
    <property type="entry name" value="ArsA/GET3_ATPase-like"/>
</dbReference>
<accession>A0A1I5HYD4</accession>
<protein>
    <submittedName>
        <fullName evidence="3">Arsenite efflux ATP-binding protein ArsA</fullName>
    </submittedName>
</protein>
<evidence type="ECO:0000313" key="4">
    <source>
        <dbReference type="Proteomes" id="UP000198806"/>
    </source>
</evidence>
<dbReference type="Pfam" id="PF02374">
    <property type="entry name" value="ArsA_ATPase"/>
    <property type="match status" value="3"/>
</dbReference>
<name>A0A1I5HYD4_9FIRM</name>
<dbReference type="PANTHER" id="PTHR10803">
    <property type="entry name" value="ARSENICAL PUMP-DRIVING ATPASE ARSENITE-TRANSLOCATING ATPASE"/>
    <property type="match status" value="1"/>
</dbReference>
<dbReference type="STRING" id="1527.SAMN04489757_13620"/>
<reference evidence="3 4" key="1">
    <citation type="submission" date="2016-10" db="EMBL/GenBank/DDBJ databases">
        <authorList>
            <person name="de Groot N.N."/>
        </authorList>
    </citation>
    <scope>NUCLEOTIDE SEQUENCE [LARGE SCALE GENOMIC DNA]</scope>
    <source>
        <strain evidence="3 4">DSM 1283</strain>
    </source>
</reference>
<dbReference type="Pfam" id="PF01451">
    <property type="entry name" value="LMWPc"/>
    <property type="match status" value="1"/>
</dbReference>
<keyword evidence="3" id="KW-0067">ATP-binding</keyword>
<dbReference type="CDD" id="cd02035">
    <property type="entry name" value="ArsA"/>
    <property type="match status" value="2"/>
</dbReference>